<feature type="non-terminal residue" evidence="2">
    <location>
        <position position="164"/>
    </location>
</feature>
<protein>
    <submittedName>
        <fullName evidence="2">Uncharacterized protein</fullName>
    </submittedName>
</protein>
<name>R0KGL5_EXST2</name>
<dbReference type="STRING" id="671987.R0KGL5"/>
<dbReference type="RefSeq" id="XP_008020986.1">
    <property type="nucleotide sequence ID" value="XM_008022795.1"/>
</dbReference>
<accession>R0KGL5</accession>
<reference evidence="2 3" key="1">
    <citation type="journal article" date="2012" name="PLoS Pathog.">
        <title>Diverse lifestyles and strategies of plant pathogenesis encoded in the genomes of eighteen Dothideomycetes fungi.</title>
        <authorList>
            <person name="Ohm R.A."/>
            <person name="Feau N."/>
            <person name="Henrissat B."/>
            <person name="Schoch C.L."/>
            <person name="Horwitz B.A."/>
            <person name="Barry K.W."/>
            <person name="Condon B.J."/>
            <person name="Copeland A.C."/>
            <person name="Dhillon B."/>
            <person name="Glaser F."/>
            <person name="Hesse C.N."/>
            <person name="Kosti I."/>
            <person name="LaButti K."/>
            <person name="Lindquist E.A."/>
            <person name="Lucas S."/>
            <person name="Salamov A.A."/>
            <person name="Bradshaw R.E."/>
            <person name="Ciuffetti L."/>
            <person name="Hamelin R.C."/>
            <person name="Kema G.H.J."/>
            <person name="Lawrence C."/>
            <person name="Scott J.A."/>
            <person name="Spatafora J.W."/>
            <person name="Turgeon B.G."/>
            <person name="de Wit P.J.G.M."/>
            <person name="Zhong S."/>
            <person name="Goodwin S.B."/>
            <person name="Grigoriev I.V."/>
        </authorList>
    </citation>
    <scope>NUCLEOTIDE SEQUENCE [LARGE SCALE GENOMIC DNA]</scope>
    <source>
        <strain evidence="3">28A</strain>
    </source>
</reference>
<feature type="compositionally biased region" description="Polar residues" evidence="1">
    <location>
        <begin position="126"/>
        <end position="148"/>
    </location>
</feature>
<dbReference type="AlphaFoldDB" id="R0KGL5"/>
<evidence type="ECO:0000313" key="2">
    <source>
        <dbReference type="EMBL" id="EOA92008.1"/>
    </source>
</evidence>
<reference evidence="2 3" key="2">
    <citation type="journal article" date="2013" name="PLoS Genet.">
        <title>Comparative genome structure, secondary metabolite, and effector coding capacity across Cochliobolus pathogens.</title>
        <authorList>
            <person name="Condon B.J."/>
            <person name="Leng Y."/>
            <person name="Wu D."/>
            <person name="Bushley K.E."/>
            <person name="Ohm R.A."/>
            <person name="Otillar R."/>
            <person name="Martin J."/>
            <person name="Schackwitz W."/>
            <person name="Grimwood J."/>
            <person name="MohdZainudin N."/>
            <person name="Xue C."/>
            <person name="Wang R."/>
            <person name="Manning V.A."/>
            <person name="Dhillon B."/>
            <person name="Tu Z.J."/>
            <person name="Steffenson B.J."/>
            <person name="Salamov A."/>
            <person name="Sun H."/>
            <person name="Lowry S."/>
            <person name="LaButti K."/>
            <person name="Han J."/>
            <person name="Copeland A."/>
            <person name="Lindquist E."/>
            <person name="Barry K."/>
            <person name="Schmutz J."/>
            <person name="Baker S.E."/>
            <person name="Ciuffetti L.M."/>
            <person name="Grigoriev I.V."/>
            <person name="Zhong S."/>
            <person name="Turgeon B.G."/>
        </authorList>
    </citation>
    <scope>NUCLEOTIDE SEQUENCE [LARGE SCALE GENOMIC DNA]</scope>
    <source>
        <strain evidence="3">28A</strain>
    </source>
</reference>
<gene>
    <name evidence="2" type="ORF">SETTUDRAFT_162544</name>
</gene>
<feature type="region of interest" description="Disordered" evidence="1">
    <location>
        <begin position="1"/>
        <end position="114"/>
    </location>
</feature>
<sequence length="164" mass="17674">MRARRSTPYAKRVAIIESDEDEEGSDVLTPTSGEEEEEEALPESHHLSTPEDEGDVLTPSETSAQSSDSSDDASNITGDDGAGQVAQDFEDDDETQGQQFVFDEGTTRMPDDTTMLDSETFSMISVESLQSNGARASPSNTMLSNTTAAPRAGSSLRHEYLGWS</sequence>
<keyword evidence="3" id="KW-1185">Reference proteome</keyword>
<proteinExistence type="predicted"/>
<dbReference type="EMBL" id="KB908481">
    <property type="protein sequence ID" value="EOA92008.1"/>
    <property type="molecule type" value="Genomic_DNA"/>
</dbReference>
<organism evidence="2 3">
    <name type="scientific">Exserohilum turcicum (strain 28A)</name>
    <name type="common">Northern leaf blight fungus</name>
    <name type="synonym">Setosphaeria turcica</name>
    <dbReference type="NCBI Taxonomy" id="671987"/>
    <lineage>
        <taxon>Eukaryota</taxon>
        <taxon>Fungi</taxon>
        <taxon>Dikarya</taxon>
        <taxon>Ascomycota</taxon>
        <taxon>Pezizomycotina</taxon>
        <taxon>Dothideomycetes</taxon>
        <taxon>Pleosporomycetidae</taxon>
        <taxon>Pleosporales</taxon>
        <taxon>Pleosporineae</taxon>
        <taxon>Pleosporaceae</taxon>
        <taxon>Exserohilum</taxon>
    </lineage>
</organism>
<dbReference type="OrthoDB" id="3946221at2759"/>
<feature type="compositionally biased region" description="Low complexity" evidence="1">
    <location>
        <begin position="63"/>
        <end position="74"/>
    </location>
</feature>
<feature type="region of interest" description="Disordered" evidence="1">
    <location>
        <begin position="126"/>
        <end position="164"/>
    </location>
</feature>
<evidence type="ECO:0000256" key="1">
    <source>
        <dbReference type="SAM" id="MobiDB-lite"/>
    </source>
</evidence>
<dbReference type="Proteomes" id="UP000016935">
    <property type="component" value="Unassembled WGS sequence"/>
</dbReference>
<evidence type="ECO:0000313" key="3">
    <source>
        <dbReference type="Proteomes" id="UP000016935"/>
    </source>
</evidence>
<dbReference type="GeneID" id="19398429"/>
<dbReference type="HOGENOM" id="CLU_1623000_0_0_1"/>